<dbReference type="CDD" id="cd06260">
    <property type="entry name" value="DUF820-like"/>
    <property type="match status" value="1"/>
</dbReference>
<dbReference type="Proteomes" id="UP000287394">
    <property type="component" value="Chromosome"/>
</dbReference>
<dbReference type="InterPro" id="IPR012296">
    <property type="entry name" value="Nuclease_put_TT1808"/>
</dbReference>
<dbReference type="AlphaFoldDB" id="A0A402CR44"/>
<feature type="domain" description="Putative restriction endonuclease" evidence="1">
    <location>
        <begin position="29"/>
        <end position="197"/>
    </location>
</feature>
<dbReference type="PANTHER" id="PTHR35400:SF1">
    <property type="entry name" value="SLR1083 PROTEIN"/>
    <property type="match status" value="1"/>
</dbReference>
<evidence type="ECO:0000259" key="1">
    <source>
        <dbReference type="Pfam" id="PF05685"/>
    </source>
</evidence>
<evidence type="ECO:0000313" key="3">
    <source>
        <dbReference type="Proteomes" id="UP000287394"/>
    </source>
</evidence>
<organism evidence="2 3">
    <name type="scientific">Capsulimonas corticalis</name>
    <dbReference type="NCBI Taxonomy" id="2219043"/>
    <lineage>
        <taxon>Bacteria</taxon>
        <taxon>Bacillati</taxon>
        <taxon>Armatimonadota</taxon>
        <taxon>Armatimonadia</taxon>
        <taxon>Capsulimonadales</taxon>
        <taxon>Capsulimonadaceae</taxon>
        <taxon>Capsulimonas</taxon>
    </lineage>
</organism>
<dbReference type="InterPro" id="IPR011335">
    <property type="entry name" value="Restrct_endonuc-II-like"/>
</dbReference>
<dbReference type="Gene3D" id="3.90.1570.10">
    <property type="entry name" value="tt1808, chain A"/>
    <property type="match status" value="1"/>
</dbReference>
<dbReference type="KEGG" id="ccot:CCAX7_65850"/>
<gene>
    <name evidence="2" type="ORF">CCAX7_65850</name>
</gene>
<evidence type="ECO:0000313" key="2">
    <source>
        <dbReference type="EMBL" id="BDI34534.1"/>
    </source>
</evidence>
<name>A0A402CR44_9BACT</name>
<dbReference type="OrthoDB" id="509866at2"/>
<accession>A0A402CR44</accession>
<reference evidence="2 3" key="1">
    <citation type="journal article" date="2019" name="Int. J. Syst. Evol. Microbiol.">
        <title>Capsulimonas corticalis gen. nov., sp. nov., an aerobic capsulated bacterium, of a novel bacterial order, Capsulimonadales ord. nov., of the class Armatimonadia of the phylum Armatimonadetes.</title>
        <authorList>
            <person name="Li J."/>
            <person name="Kudo C."/>
            <person name="Tonouchi A."/>
        </authorList>
    </citation>
    <scope>NUCLEOTIDE SEQUENCE [LARGE SCALE GENOMIC DNA]</scope>
    <source>
        <strain evidence="2 3">AX-7</strain>
    </source>
</reference>
<keyword evidence="3" id="KW-1185">Reference proteome</keyword>
<proteinExistence type="predicted"/>
<dbReference type="InterPro" id="IPR008538">
    <property type="entry name" value="Uma2"/>
</dbReference>
<protein>
    <recommendedName>
        <fullName evidence="1">Putative restriction endonuclease domain-containing protein</fullName>
    </recommendedName>
</protein>
<dbReference type="PANTHER" id="PTHR35400">
    <property type="entry name" value="SLR1083 PROTEIN"/>
    <property type="match status" value="1"/>
</dbReference>
<dbReference type="EMBL" id="AP025739">
    <property type="protein sequence ID" value="BDI34534.1"/>
    <property type="molecule type" value="Genomic_DNA"/>
</dbReference>
<dbReference type="RefSeq" id="WP_119319888.1">
    <property type="nucleotide sequence ID" value="NZ_AP025739.1"/>
</dbReference>
<dbReference type="SUPFAM" id="SSF52980">
    <property type="entry name" value="Restriction endonuclease-like"/>
    <property type="match status" value="1"/>
</dbReference>
<dbReference type="Pfam" id="PF05685">
    <property type="entry name" value="Uma2"/>
    <property type="match status" value="1"/>
</dbReference>
<sequence>MAILEHEIRSANGAGLSGLHRHLFSRDDYYTMGDIGIFRDQRVEMIEGAIIEMAPASPPHAALTNPLAALLESAFGIGFTIRTQVPMTLGDATNPSEPEPDVVVATGSWREYLTWHPNQHDIQLIVEISDSTLTYDRTIKARLYSDAHIPEYWIVNLVDTQIEVYRQPTETGYVEITAHRAGDSVEPLLTPGRSIAVDEILP</sequence>